<evidence type="ECO:0000313" key="19">
    <source>
        <dbReference type="EMBL" id="KAH8040798.1"/>
    </source>
</evidence>
<evidence type="ECO:0000256" key="6">
    <source>
        <dbReference type="ARBA" id="ARBA00023018"/>
    </source>
</evidence>
<dbReference type="SMART" id="SM00079">
    <property type="entry name" value="PBPe"/>
    <property type="match status" value="1"/>
</dbReference>
<keyword evidence="9" id="KW-0675">Receptor</keyword>
<evidence type="ECO:0000256" key="10">
    <source>
        <dbReference type="ARBA" id="ARBA00023180"/>
    </source>
</evidence>
<keyword evidence="8 16" id="KW-0472">Membrane</keyword>
<sequence>MQGVILKPDLNIVQSAYEGVMYNYSNSNVAQEIKFKVKTNFATLEDTDLFSTSRTLCEQLRTNVTTVVVSSMSHSSLALQSLFKNTNVPYVATSYQEHCSVNVGGNLNLPSADSLGVSLLPDYLPAVAEMVDHMRWPSFVYVYDSENGATCKQSCSHAGPSKLQRLLSHTYREAVTVRFVKRVRNSSDANDFLRMLETTDRESRKHVLLDCHFDMARRIIVDHVRDIYMGTTKLPLLPHQSDDGRMRPADDSRFADKNNDERKEAAACDRRRNPDVRAREKIGMTPYEDIDDRVFVGGAVVNELTYDKVPEFAAVNITALRLVSEDVSQQSSMDPSQEPREKRITLEEALIQDAASLIVETYKDLKLRSVVPHRYSYIFEDHEDEEFRRGPSAALQPPRLEAELLEEAEPMPQSDAPHQGCGERPSVPQELGEIITKHLRGRSFQGLTGPIRFTTDGCRIDYKVHIVQLNTTNEAFKVDHRSALPLDTVATIMTESSTDLPIPKYTGAVDGGPAQDWFDLFELHATTASWSEREIVANFTDYVSGDAFKFYLTHIFQNDESREKIKRERMVAEWSDTKAFEAVSKPLKPLVNVTEELNEDRVYMVLSVLDKPYLMVKESPNEPELTGNDRYEGFCKDLMDALAKELQIKYELKAAEETVYGRRDHKVQGGWTGLIGQVEVDMGVAATLVTAERREAVDFSLPFLDTATAALVVRTEPVLGRGMLTFLAPFSFELWIFFASGLAVVMVVMFLVSFFTARASATADKPGVERHTSGTLFKSLCYTLEAFTPHYIDSYYARHQRVQTQPVVLRWSGRFILNTVYMHADVQARPFQVEDFGDTLNQLRLLPEVVALGAYQMSHV</sequence>
<dbReference type="AlphaFoldDB" id="A0A9J6F1U4"/>
<dbReference type="InterPro" id="IPR028082">
    <property type="entry name" value="Peripla_BP_I"/>
</dbReference>
<keyword evidence="7" id="KW-0406">Ion transport</keyword>
<comment type="caution">
    <text evidence="19">The sequence shown here is derived from an EMBL/GenBank/DDBJ whole genome shotgun (WGS) entry which is preliminary data.</text>
</comment>
<evidence type="ECO:0000256" key="12">
    <source>
        <dbReference type="ARBA" id="ARBA00023286"/>
    </source>
</evidence>
<keyword evidence="12" id="KW-1071">Ligand-gated ion channel</keyword>
<dbReference type="EMBL" id="JABSTU010000001">
    <property type="protein sequence ID" value="KAH8040798.1"/>
    <property type="molecule type" value="Genomic_DNA"/>
</dbReference>
<name>A0A9J6F1U4_RHIMP</name>
<evidence type="ECO:0000256" key="14">
    <source>
        <dbReference type="ARBA" id="ARBA00034100"/>
    </source>
</evidence>
<dbReference type="SUPFAM" id="SSF53822">
    <property type="entry name" value="Periplasmic binding protein-like I"/>
    <property type="match status" value="1"/>
</dbReference>
<organism evidence="19 20">
    <name type="scientific">Rhipicephalus microplus</name>
    <name type="common">Cattle tick</name>
    <name type="synonym">Boophilus microplus</name>
    <dbReference type="NCBI Taxonomy" id="6941"/>
    <lineage>
        <taxon>Eukaryota</taxon>
        <taxon>Metazoa</taxon>
        <taxon>Ecdysozoa</taxon>
        <taxon>Arthropoda</taxon>
        <taxon>Chelicerata</taxon>
        <taxon>Arachnida</taxon>
        <taxon>Acari</taxon>
        <taxon>Parasitiformes</taxon>
        <taxon>Ixodida</taxon>
        <taxon>Ixodoidea</taxon>
        <taxon>Ixodidae</taxon>
        <taxon>Rhipicephalinae</taxon>
        <taxon>Rhipicephalus</taxon>
        <taxon>Boophilus</taxon>
    </lineage>
</organism>
<dbReference type="InterPro" id="IPR015683">
    <property type="entry name" value="Ionotropic_Glu_rcpt"/>
</dbReference>
<feature type="transmembrane region" description="Helical" evidence="16">
    <location>
        <begin position="734"/>
        <end position="755"/>
    </location>
</feature>
<evidence type="ECO:0000256" key="9">
    <source>
        <dbReference type="ARBA" id="ARBA00023170"/>
    </source>
</evidence>
<evidence type="ECO:0000313" key="20">
    <source>
        <dbReference type="Proteomes" id="UP000821866"/>
    </source>
</evidence>
<protein>
    <submittedName>
        <fullName evidence="19">Uncharacterized protein</fullName>
    </submittedName>
</protein>
<dbReference type="InterPro" id="IPR001828">
    <property type="entry name" value="ANF_lig-bd_rcpt"/>
</dbReference>
<feature type="region of interest" description="Disordered" evidence="15">
    <location>
        <begin position="239"/>
        <end position="272"/>
    </location>
</feature>
<feature type="domain" description="Ionotropic glutamate receptor L-glutamate and glycine-binding" evidence="18">
    <location>
        <begin position="612"/>
        <end position="680"/>
    </location>
</feature>
<evidence type="ECO:0000256" key="8">
    <source>
        <dbReference type="ARBA" id="ARBA00023136"/>
    </source>
</evidence>
<reference evidence="19" key="2">
    <citation type="submission" date="2021-09" db="EMBL/GenBank/DDBJ databases">
        <authorList>
            <person name="Jia N."/>
            <person name="Wang J."/>
            <person name="Shi W."/>
            <person name="Du L."/>
            <person name="Sun Y."/>
            <person name="Zhan W."/>
            <person name="Jiang J."/>
            <person name="Wang Q."/>
            <person name="Zhang B."/>
            <person name="Ji P."/>
            <person name="Sakyi L.B."/>
            <person name="Cui X."/>
            <person name="Yuan T."/>
            <person name="Jiang B."/>
            <person name="Yang W."/>
            <person name="Lam T.T.-Y."/>
            <person name="Chang Q."/>
            <person name="Ding S."/>
            <person name="Wang X."/>
            <person name="Zhu J."/>
            <person name="Ruan X."/>
            <person name="Zhao L."/>
            <person name="Wei J."/>
            <person name="Que T."/>
            <person name="Du C."/>
            <person name="Cheng J."/>
            <person name="Dai P."/>
            <person name="Han X."/>
            <person name="Huang E."/>
            <person name="Gao Y."/>
            <person name="Liu J."/>
            <person name="Shao H."/>
            <person name="Ye R."/>
            <person name="Li L."/>
            <person name="Wei W."/>
            <person name="Wang X."/>
            <person name="Wang C."/>
            <person name="Huo Q."/>
            <person name="Li W."/>
            <person name="Guo W."/>
            <person name="Chen H."/>
            <person name="Chen S."/>
            <person name="Zhou L."/>
            <person name="Zhou L."/>
            <person name="Ni X."/>
            <person name="Tian J."/>
            <person name="Zhou Y."/>
            <person name="Sheng Y."/>
            <person name="Liu T."/>
            <person name="Pan Y."/>
            <person name="Xia L."/>
            <person name="Li J."/>
            <person name="Zhao F."/>
            <person name="Cao W."/>
        </authorList>
    </citation>
    <scope>NUCLEOTIDE SEQUENCE</scope>
    <source>
        <strain evidence="19">Rmic-2018</strain>
        <tissue evidence="19">Larvae</tissue>
    </source>
</reference>
<dbReference type="SUPFAM" id="SSF53850">
    <property type="entry name" value="Periplasmic binding protein-like II"/>
    <property type="match status" value="1"/>
</dbReference>
<evidence type="ECO:0000256" key="16">
    <source>
        <dbReference type="SAM" id="Phobius"/>
    </source>
</evidence>
<keyword evidence="5 16" id="KW-1133">Transmembrane helix</keyword>
<dbReference type="GO" id="GO:0045211">
    <property type="term" value="C:postsynaptic membrane"/>
    <property type="evidence" value="ECO:0007669"/>
    <property type="project" value="UniProtKB-SubCell"/>
</dbReference>
<keyword evidence="20" id="KW-1185">Reference proteome</keyword>
<dbReference type="Gene3D" id="3.40.190.10">
    <property type="entry name" value="Periplasmic binding protein-like II"/>
    <property type="match status" value="1"/>
</dbReference>
<keyword evidence="11" id="KW-0628">Postsynaptic cell membrane</keyword>
<dbReference type="VEuPathDB" id="VectorBase:LOC119178033"/>
<dbReference type="InterPro" id="IPR019594">
    <property type="entry name" value="Glu/Gly-bd"/>
</dbReference>
<dbReference type="PANTHER" id="PTHR18966">
    <property type="entry name" value="IONOTROPIC GLUTAMATE RECEPTOR"/>
    <property type="match status" value="1"/>
</dbReference>
<dbReference type="VEuPathDB" id="VectorBase:LOC119162506"/>
<evidence type="ECO:0000256" key="11">
    <source>
        <dbReference type="ARBA" id="ARBA00023257"/>
    </source>
</evidence>
<evidence type="ECO:0000256" key="5">
    <source>
        <dbReference type="ARBA" id="ARBA00022989"/>
    </source>
</evidence>
<evidence type="ECO:0000256" key="4">
    <source>
        <dbReference type="ARBA" id="ARBA00022692"/>
    </source>
</evidence>
<reference evidence="19" key="1">
    <citation type="journal article" date="2020" name="Cell">
        <title>Large-Scale Comparative Analyses of Tick Genomes Elucidate Their Genetic Diversity and Vector Capacities.</title>
        <authorList>
            <consortium name="Tick Genome and Microbiome Consortium (TIGMIC)"/>
            <person name="Jia N."/>
            <person name="Wang J."/>
            <person name="Shi W."/>
            <person name="Du L."/>
            <person name="Sun Y."/>
            <person name="Zhan W."/>
            <person name="Jiang J.F."/>
            <person name="Wang Q."/>
            <person name="Zhang B."/>
            <person name="Ji P."/>
            <person name="Bell-Sakyi L."/>
            <person name="Cui X.M."/>
            <person name="Yuan T.T."/>
            <person name="Jiang B.G."/>
            <person name="Yang W.F."/>
            <person name="Lam T.T."/>
            <person name="Chang Q.C."/>
            <person name="Ding S.J."/>
            <person name="Wang X.J."/>
            <person name="Zhu J.G."/>
            <person name="Ruan X.D."/>
            <person name="Zhao L."/>
            <person name="Wei J.T."/>
            <person name="Ye R.Z."/>
            <person name="Que T.C."/>
            <person name="Du C.H."/>
            <person name="Zhou Y.H."/>
            <person name="Cheng J.X."/>
            <person name="Dai P.F."/>
            <person name="Guo W.B."/>
            <person name="Han X.H."/>
            <person name="Huang E.J."/>
            <person name="Li L.F."/>
            <person name="Wei W."/>
            <person name="Gao Y.C."/>
            <person name="Liu J.Z."/>
            <person name="Shao H.Z."/>
            <person name="Wang X."/>
            <person name="Wang C.C."/>
            <person name="Yang T.C."/>
            <person name="Huo Q.B."/>
            <person name="Li W."/>
            <person name="Chen H.Y."/>
            <person name="Chen S.E."/>
            <person name="Zhou L.G."/>
            <person name="Ni X.B."/>
            <person name="Tian J.H."/>
            <person name="Sheng Y."/>
            <person name="Liu T."/>
            <person name="Pan Y.S."/>
            <person name="Xia L.Y."/>
            <person name="Li J."/>
            <person name="Zhao F."/>
            <person name="Cao W.C."/>
        </authorList>
    </citation>
    <scope>NUCLEOTIDE SEQUENCE</scope>
    <source>
        <strain evidence="19">Rmic-2018</strain>
    </source>
</reference>
<evidence type="ECO:0000259" key="18">
    <source>
        <dbReference type="SMART" id="SM00918"/>
    </source>
</evidence>
<dbReference type="VEuPathDB" id="VectorBase:LOC119178042"/>
<evidence type="ECO:0000256" key="13">
    <source>
        <dbReference type="ARBA" id="ARBA00023303"/>
    </source>
</evidence>
<evidence type="ECO:0000256" key="3">
    <source>
        <dbReference type="ARBA" id="ARBA00022448"/>
    </source>
</evidence>
<keyword evidence="4 16" id="KW-0812">Transmembrane</keyword>
<evidence type="ECO:0000259" key="17">
    <source>
        <dbReference type="SMART" id="SM00079"/>
    </source>
</evidence>
<evidence type="ECO:0000256" key="15">
    <source>
        <dbReference type="SAM" id="MobiDB-lite"/>
    </source>
</evidence>
<dbReference type="InterPro" id="IPR001320">
    <property type="entry name" value="Iontro_rcpt_C"/>
</dbReference>
<dbReference type="Pfam" id="PF01094">
    <property type="entry name" value="ANF_receptor"/>
    <property type="match status" value="1"/>
</dbReference>
<keyword evidence="13" id="KW-0407">Ion channel</keyword>
<feature type="compositionally biased region" description="Basic and acidic residues" evidence="15">
    <location>
        <begin position="240"/>
        <end position="272"/>
    </location>
</feature>
<evidence type="ECO:0000256" key="1">
    <source>
        <dbReference type="ARBA" id="ARBA00004141"/>
    </source>
</evidence>
<accession>A0A9J6F1U4</accession>
<dbReference type="Pfam" id="PF10613">
    <property type="entry name" value="Lig_chan-Glu_bd"/>
    <property type="match status" value="1"/>
</dbReference>
<dbReference type="GO" id="GO:0015276">
    <property type="term" value="F:ligand-gated monoatomic ion channel activity"/>
    <property type="evidence" value="ECO:0007669"/>
    <property type="project" value="InterPro"/>
</dbReference>
<comment type="subcellular location">
    <subcellularLocation>
        <location evidence="1">Membrane</location>
        <topology evidence="1">Multi-pass membrane protein</topology>
    </subcellularLocation>
    <subcellularLocation>
        <location evidence="14">Postsynaptic cell membrane</location>
    </subcellularLocation>
</comment>
<proteinExistence type="inferred from homology"/>
<comment type="similarity">
    <text evidence="2">Belongs to the glutamate-gated ion channel (TC 1.A.10.1) family.</text>
</comment>
<gene>
    <name evidence="19" type="ORF">HPB51_012968</name>
</gene>
<keyword evidence="10" id="KW-0325">Glycoprotein</keyword>
<dbReference type="Gene3D" id="1.10.287.70">
    <property type="match status" value="1"/>
</dbReference>
<dbReference type="Gene3D" id="3.40.50.2300">
    <property type="match status" value="4"/>
</dbReference>
<evidence type="ECO:0000256" key="7">
    <source>
        <dbReference type="ARBA" id="ARBA00023065"/>
    </source>
</evidence>
<feature type="domain" description="Ionotropic glutamate receptor C-terminal" evidence="17">
    <location>
        <begin position="602"/>
        <end position="847"/>
    </location>
</feature>
<dbReference type="Proteomes" id="UP000821866">
    <property type="component" value="Chromosome 1"/>
</dbReference>
<keyword evidence="6" id="KW-0770">Synapse</keyword>
<keyword evidence="3" id="KW-0813">Transport</keyword>
<dbReference type="SMART" id="SM00918">
    <property type="entry name" value="Lig_chan-Glu_bd"/>
    <property type="match status" value="1"/>
</dbReference>
<evidence type="ECO:0000256" key="2">
    <source>
        <dbReference type="ARBA" id="ARBA00008685"/>
    </source>
</evidence>